<dbReference type="KEGG" id="slan:GV829_11895"/>
<evidence type="ECO:0000313" key="8">
    <source>
        <dbReference type="Proteomes" id="UP000503018"/>
    </source>
</evidence>
<evidence type="ECO:0000313" key="7">
    <source>
        <dbReference type="EMBL" id="QJQ33056.1"/>
    </source>
</evidence>
<dbReference type="InterPro" id="IPR050723">
    <property type="entry name" value="CFA/CMAS"/>
</dbReference>
<proteinExistence type="inferred from homology"/>
<dbReference type="AlphaFoldDB" id="A0A6M4AWD2"/>
<name>A0A6M4AWD2_9SPHN</name>
<accession>A0A6M4AWD2</accession>
<protein>
    <submittedName>
        <fullName evidence="7">Class I SAM-dependent methyltransferase</fullName>
    </submittedName>
</protein>
<keyword evidence="8" id="KW-1185">Reference proteome</keyword>
<keyword evidence="5" id="KW-0443">Lipid metabolism</keyword>
<evidence type="ECO:0000256" key="3">
    <source>
        <dbReference type="ARBA" id="ARBA00022679"/>
    </source>
</evidence>
<dbReference type="Pfam" id="PF02353">
    <property type="entry name" value="CMAS"/>
    <property type="match status" value="1"/>
</dbReference>
<dbReference type="InterPro" id="IPR029063">
    <property type="entry name" value="SAM-dependent_MTases_sf"/>
</dbReference>
<dbReference type="SUPFAM" id="SSF53335">
    <property type="entry name" value="S-adenosyl-L-methionine-dependent methyltransferases"/>
    <property type="match status" value="1"/>
</dbReference>
<keyword evidence="2 7" id="KW-0489">Methyltransferase</keyword>
<dbReference type="EMBL" id="CP053015">
    <property type="protein sequence ID" value="QJQ33056.1"/>
    <property type="molecule type" value="Genomic_DNA"/>
</dbReference>
<dbReference type="InterPro" id="IPR003333">
    <property type="entry name" value="CMAS"/>
</dbReference>
<reference evidence="7 8" key="1">
    <citation type="submission" date="2020-01" db="EMBL/GenBank/DDBJ databases">
        <title>Sphingomonas sp. strain CSW-10.</title>
        <authorList>
            <person name="Chen W.-M."/>
        </authorList>
    </citation>
    <scope>NUCLEOTIDE SEQUENCE [LARGE SCALE GENOMIC DNA]</scope>
    <source>
        <strain evidence="7 8">CSW-10</strain>
    </source>
</reference>
<evidence type="ECO:0000256" key="2">
    <source>
        <dbReference type="ARBA" id="ARBA00022603"/>
    </source>
</evidence>
<evidence type="ECO:0000256" key="1">
    <source>
        <dbReference type="ARBA" id="ARBA00010815"/>
    </source>
</evidence>
<organism evidence="7 8">
    <name type="scientific">Sphingomonas lacunae</name>
    <dbReference type="NCBI Taxonomy" id="2698828"/>
    <lineage>
        <taxon>Bacteria</taxon>
        <taxon>Pseudomonadati</taxon>
        <taxon>Pseudomonadota</taxon>
        <taxon>Alphaproteobacteria</taxon>
        <taxon>Sphingomonadales</taxon>
        <taxon>Sphingomonadaceae</taxon>
        <taxon>Sphingomonas</taxon>
    </lineage>
</organism>
<dbReference type="GO" id="GO:0008610">
    <property type="term" value="P:lipid biosynthetic process"/>
    <property type="evidence" value="ECO:0007669"/>
    <property type="project" value="InterPro"/>
</dbReference>
<dbReference type="PIRSF" id="PIRSF003085">
    <property type="entry name" value="CMAS"/>
    <property type="match status" value="1"/>
</dbReference>
<dbReference type="CDD" id="cd02440">
    <property type="entry name" value="AdoMet_MTases"/>
    <property type="match status" value="1"/>
</dbReference>
<evidence type="ECO:0000256" key="5">
    <source>
        <dbReference type="ARBA" id="ARBA00023098"/>
    </source>
</evidence>
<comment type="similarity">
    <text evidence="1">Belongs to the CFA/CMAS family.</text>
</comment>
<keyword evidence="3 7" id="KW-0808">Transferase</keyword>
<dbReference type="GO" id="GO:0032259">
    <property type="term" value="P:methylation"/>
    <property type="evidence" value="ECO:0007669"/>
    <property type="project" value="UniProtKB-KW"/>
</dbReference>
<keyword evidence="4" id="KW-0949">S-adenosyl-L-methionine</keyword>
<sequence>MNAPRPAPLHASHQGRGQHLIKADRGFSSGGLFARLAVIVPAWLFHRILDRLDAAFDHGRIDGRLPDGTIRVIGGRGPGPQASIDLHSWAALMRLLLSGSVGWFKSWMAGEWESDDPVTLLAAFSANRHKLASIGRARGPMRWLNHLHHLWRRNSRSGAVRNIHAHYDLGNDFYAAWLGKTMVYSSALFDADHPEEALDKAQLRKIDAALDRLDLVEGQHLLEIGCGWGALGVRAMERHGVTYTGLTLSEEQAAWAAPLVGPNGRVVLRDYRDETGLYDAIASIEMVEAVGQSYWPDYLDAIARRLKPGGRAVIQYISIDDALFDSYAANADFIQTYIFPGGCLISVSRFKELADKAGLHWQDQTDFPIDYAETLQRWRQAYDVAVAAGRLSAFPADFHRLWRFYLIYCEAGFRGGGISVAQATLCKPREQAQ</sequence>
<dbReference type="Gene3D" id="3.40.50.150">
    <property type="entry name" value="Vaccinia Virus protein VP39"/>
    <property type="match status" value="1"/>
</dbReference>
<evidence type="ECO:0000256" key="4">
    <source>
        <dbReference type="ARBA" id="ARBA00022691"/>
    </source>
</evidence>
<dbReference type="PANTHER" id="PTHR43667">
    <property type="entry name" value="CYCLOPROPANE-FATTY-ACYL-PHOSPHOLIPID SYNTHASE"/>
    <property type="match status" value="1"/>
</dbReference>
<evidence type="ECO:0000256" key="6">
    <source>
        <dbReference type="PIRSR" id="PIRSR003085-1"/>
    </source>
</evidence>
<dbReference type="PANTHER" id="PTHR43667:SF2">
    <property type="entry name" value="FATTY ACID C-METHYL TRANSFERASE"/>
    <property type="match status" value="1"/>
</dbReference>
<dbReference type="Proteomes" id="UP000503018">
    <property type="component" value="Chromosome"/>
</dbReference>
<feature type="active site" evidence="6">
    <location>
        <position position="409"/>
    </location>
</feature>
<dbReference type="GO" id="GO:0008168">
    <property type="term" value="F:methyltransferase activity"/>
    <property type="evidence" value="ECO:0007669"/>
    <property type="project" value="UniProtKB-KW"/>
</dbReference>
<gene>
    <name evidence="7" type="ORF">GV829_11895</name>
</gene>